<keyword evidence="1" id="KW-1133">Transmembrane helix</keyword>
<keyword evidence="4" id="KW-1185">Reference proteome</keyword>
<feature type="transmembrane region" description="Helical" evidence="1">
    <location>
        <begin position="103"/>
        <end position="122"/>
    </location>
</feature>
<organism evidence="3 4">
    <name type="scientific">Thelephora terrestris</name>
    <dbReference type="NCBI Taxonomy" id="56493"/>
    <lineage>
        <taxon>Eukaryota</taxon>
        <taxon>Fungi</taxon>
        <taxon>Dikarya</taxon>
        <taxon>Basidiomycota</taxon>
        <taxon>Agaricomycotina</taxon>
        <taxon>Agaricomycetes</taxon>
        <taxon>Thelephorales</taxon>
        <taxon>Thelephoraceae</taxon>
        <taxon>Thelephora</taxon>
    </lineage>
</organism>
<dbReference type="InterPro" id="IPR045338">
    <property type="entry name" value="DUF6535"/>
</dbReference>
<name>A0A9P6HEG4_9AGAM</name>
<evidence type="ECO:0000259" key="2">
    <source>
        <dbReference type="Pfam" id="PF20153"/>
    </source>
</evidence>
<dbReference type="OrthoDB" id="3221808at2759"/>
<evidence type="ECO:0000313" key="3">
    <source>
        <dbReference type="EMBL" id="KAF9784030.1"/>
    </source>
</evidence>
<dbReference type="Proteomes" id="UP000736335">
    <property type="component" value="Unassembled WGS sequence"/>
</dbReference>
<dbReference type="Pfam" id="PF20153">
    <property type="entry name" value="DUF6535"/>
    <property type="match status" value="1"/>
</dbReference>
<sequence length="125" mass="13856">MASGARVEFYDKFQREADEYDRDFMRKYDEDLNTTLIFAGLFSAVTSAFIVDVESQLQPNYTQSSYTVLTILANISLGHPPADLNSVLPQWAGPSPNIVRVEAILYASLAASLLAAFVAMLGKQW</sequence>
<comment type="caution">
    <text evidence="3">The sequence shown here is derived from an EMBL/GenBank/DDBJ whole genome shotgun (WGS) entry which is preliminary data.</text>
</comment>
<reference evidence="3" key="1">
    <citation type="journal article" date="2020" name="Nat. Commun.">
        <title>Large-scale genome sequencing of mycorrhizal fungi provides insights into the early evolution of symbiotic traits.</title>
        <authorList>
            <person name="Miyauchi S."/>
            <person name="Kiss E."/>
            <person name="Kuo A."/>
            <person name="Drula E."/>
            <person name="Kohler A."/>
            <person name="Sanchez-Garcia M."/>
            <person name="Morin E."/>
            <person name="Andreopoulos B."/>
            <person name="Barry K.W."/>
            <person name="Bonito G."/>
            <person name="Buee M."/>
            <person name="Carver A."/>
            <person name="Chen C."/>
            <person name="Cichocki N."/>
            <person name="Clum A."/>
            <person name="Culley D."/>
            <person name="Crous P.W."/>
            <person name="Fauchery L."/>
            <person name="Girlanda M."/>
            <person name="Hayes R.D."/>
            <person name="Keri Z."/>
            <person name="LaButti K."/>
            <person name="Lipzen A."/>
            <person name="Lombard V."/>
            <person name="Magnuson J."/>
            <person name="Maillard F."/>
            <person name="Murat C."/>
            <person name="Nolan M."/>
            <person name="Ohm R.A."/>
            <person name="Pangilinan J."/>
            <person name="Pereira M.F."/>
            <person name="Perotto S."/>
            <person name="Peter M."/>
            <person name="Pfister S."/>
            <person name="Riley R."/>
            <person name="Sitrit Y."/>
            <person name="Stielow J.B."/>
            <person name="Szollosi G."/>
            <person name="Zifcakova L."/>
            <person name="Stursova M."/>
            <person name="Spatafora J.W."/>
            <person name="Tedersoo L."/>
            <person name="Vaario L.M."/>
            <person name="Yamada A."/>
            <person name="Yan M."/>
            <person name="Wang P."/>
            <person name="Xu J."/>
            <person name="Bruns T."/>
            <person name="Baldrian P."/>
            <person name="Vilgalys R."/>
            <person name="Dunand C."/>
            <person name="Henrissat B."/>
            <person name="Grigoriev I.V."/>
            <person name="Hibbett D."/>
            <person name="Nagy L.G."/>
            <person name="Martin F.M."/>
        </authorList>
    </citation>
    <scope>NUCLEOTIDE SEQUENCE</scope>
    <source>
        <strain evidence="3">UH-Tt-Lm1</strain>
    </source>
</reference>
<protein>
    <recommendedName>
        <fullName evidence="2">DUF6535 domain-containing protein</fullName>
    </recommendedName>
</protein>
<evidence type="ECO:0000313" key="4">
    <source>
        <dbReference type="Proteomes" id="UP000736335"/>
    </source>
</evidence>
<dbReference type="EMBL" id="WIUZ02000009">
    <property type="protein sequence ID" value="KAF9784030.1"/>
    <property type="molecule type" value="Genomic_DNA"/>
</dbReference>
<accession>A0A9P6HEG4</accession>
<gene>
    <name evidence="3" type="ORF">BJ322DRAFT_1007821</name>
</gene>
<feature type="non-terminal residue" evidence="3">
    <location>
        <position position="1"/>
    </location>
</feature>
<keyword evidence="1" id="KW-0812">Transmembrane</keyword>
<feature type="transmembrane region" description="Helical" evidence="1">
    <location>
        <begin position="32"/>
        <end position="51"/>
    </location>
</feature>
<reference evidence="3" key="2">
    <citation type="submission" date="2020-11" db="EMBL/GenBank/DDBJ databases">
        <authorList>
            <consortium name="DOE Joint Genome Institute"/>
            <person name="Kuo A."/>
            <person name="Miyauchi S."/>
            <person name="Kiss E."/>
            <person name="Drula E."/>
            <person name="Kohler A."/>
            <person name="Sanchez-Garcia M."/>
            <person name="Andreopoulos B."/>
            <person name="Barry K.W."/>
            <person name="Bonito G."/>
            <person name="Buee M."/>
            <person name="Carver A."/>
            <person name="Chen C."/>
            <person name="Cichocki N."/>
            <person name="Clum A."/>
            <person name="Culley D."/>
            <person name="Crous P.W."/>
            <person name="Fauchery L."/>
            <person name="Girlanda M."/>
            <person name="Hayes R."/>
            <person name="Keri Z."/>
            <person name="Labutti K."/>
            <person name="Lipzen A."/>
            <person name="Lombard V."/>
            <person name="Magnuson J."/>
            <person name="Maillard F."/>
            <person name="Morin E."/>
            <person name="Murat C."/>
            <person name="Nolan M."/>
            <person name="Ohm R."/>
            <person name="Pangilinan J."/>
            <person name="Pereira M."/>
            <person name="Perotto S."/>
            <person name="Peter M."/>
            <person name="Riley R."/>
            <person name="Sitrit Y."/>
            <person name="Stielow B."/>
            <person name="Szollosi G."/>
            <person name="Zifcakova L."/>
            <person name="Stursova M."/>
            <person name="Spatafora J.W."/>
            <person name="Tedersoo L."/>
            <person name="Vaario L.-M."/>
            <person name="Yamada A."/>
            <person name="Yan M."/>
            <person name="Wang P."/>
            <person name="Xu J."/>
            <person name="Bruns T."/>
            <person name="Baldrian P."/>
            <person name="Vilgalys R."/>
            <person name="Henrissat B."/>
            <person name="Grigoriev I.V."/>
            <person name="Hibbett D."/>
            <person name="Nagy L.G."/>
            <person name="Martin F.M."/>
        </authorList>
    </citation>
    <scope>NUCLEOTIDE SEQUENCE</scope>
    <source>
        <strain evidence="3">UH-Tt-Lm1</strain>
    </source>
</reference>
<dbReference type="AlphaFoldDB" id="A0A9P6HEG4"/>
<proteinExistence type="predicted"/>
<keyword evidence="1" id="KW-0472">Membrane</keyword>
<evidence type="ECO:0000256" key="1">
    <source>
        <dbReference type="SAM" id="Phobius"/>
    </source>
</evidence>
<feature type="domain" description="DUF6535" evidence="2">
    <location>
        <begin position="13"/>
        <end position="125"/>
    </location>
</feature>